<evidence type="ECO:0000256" key="1">
    <source>
        <dbReference type="ARBA" id="ARBA00004374"/>
    </source>
</evidence>
<sequence length="262" mass="28971">MHRKCKDVFPNAFEGARMLFNRGLSSHFQVSHTVNINSQNSGYRFNTTYVGNKETGPGEAFPVLLGDTDASGNVNAMVMHQFGDHWRVKLNSSIEQGKMAGTQGSVDYRGRLSTMGIALANPDIINDSGVFVGTFLRRLTDNLDIGAQLVNQYGNSIPGDKMTMLEYAARWSAKDWILSGTYSHSLGAPMMEACYYHKQTENLAFGVNFEANWRLKEATTSLGYTAELPEVGVTFRGMCDSNLSSPESSRSAYPGNYRSRSR</sequence>
<keyword evidence="12" id="KW-1185">Reference proteome</keyword>
<dbReference type="InterPro" id="IPR027246">
    <property type="entry name" value="Porin_Euk/Tom40"/>
</dbReference>
<reference evidence="11 12" key="1">
    <citation type="journal article" date="2015" name="Genome Biol.">
        <title>Comparative genomics of Steinernema reveals deeply conserved gene regulatory networks.</title>
        <authorList>
            <person name="Dillman A.R."/>
            <person name="Macchietto M."/>
            <person name="Porter C.F."/>
            <person name="Rogers A."/>
            <person name="Williams B."/>
            <person name="Antoshechkin I."/>
            <person name="Lee M.M."/>
            <person name="Goodwin Z."/>
            <person name="Lu X."/>
            <person name="Lewis E.E."/>
            <person name="Goodrich-Blair H."/>
            <person name="Stock S.P."/>
            <person name="Adams B.J."/>
            <person name="Sternberg P.W."/>
            <person name="Mortazavi A."/>
        </authorList>
    </citation>
    <scope>NUCLEOTIDE SEQUENCE [LARGE SCALE GENOMIC DNA]</scope>
    <source>
        <strain evidence="11 12">ALL</strain>
    </source>
</reference>
<dbReference type="OrthoDB" id="19656at2759"/>
<dbReference type="GO" id="GO:0008320">
    <property type="term" value="F:protein transmembrane transporter activity"/>
    <property type="evidence" value="ECO:0007669"/>
    <property type="project" value="InterPro"/>
</dbReference>
<dbReference type="InterPro" id="IPR023614">
    <property type="entry name" value="Porin_dom_sf"/>
</dbReference>
<comment type="caution">
    <text evidence="11">The sequence shown here is derived from an EMBL/GenBank/DDBJ whole genome shotgun (WGS) entry which is preliminary data.</text>
</comment>
<dbReference type="Gene3D" id="2.40.160.10">
    <property type="entry name" value="Porin"/>
    <property type="match status" value="1"/>
</dbReference>
<evidence type="ECO:0000256" key="8">
    <source>
        <dbReference type="ARBA" id="ARBA00023128"/>
    </source>
</evidence>
<organism evidence="11 12">
    <name type="scientific">Steinernema carpocapsae</name>
    <name type="common">Entomopathogenic nematode</name>
    <dbReference type="NCBI Taxonomy" id="34508"/>
    <lineage>
        <taxon>Eukaryota</taxon>
        <taxon>Metazoa</taxon>
        <taxon>Ecdysozoa</taxon>
        <taxon>Nematoda</taxon>
        <taxon>Chromadorea</taxon>
        <taxon>Rhabditida</taxon>
        <taxon>Tylenchina</taxon>
        <taxon>Panagrolaimomorpha</taxon>
        <taxon>Strongyloidoidea</taxon>
        <taxon>Steinernematidae</taxon>
        <taxon>Steinernema</taxon>
    </lineage>
</organism>
<dbReference type="GO" id="GO:0030150">
    <property type="term" value="P:protein import into mitochondrial matrix"/>
    <property type="evidence" value="ECO:0007669"/>
    <property type="project" value="InterPro"/>
</dbReference>
<keyword evidence="4" id="KW-1134">Transmembrane beta strand</keyword>
<evidence type="ECO:0000256" key="10">
    <source>
        <dbReference type="SAM" id="MobiDB-lite"/>
    </source>
</evidence>
<dbReference type="EMBL" id="AZBU02000002">
    <property type="protein sequence ID" value="TKR96915.1"/>
    <property type="molecule type" value="Genomic_DNA"/>
</dbReference>
<reference evidence="11 12" key="2">
    <citation type="journal article" date="2019" name="G3 (Bethesda)">
        <title>Hybrid Assembly of the Genome of the Entomopathogenic Nematode Steinernema carpocapsae Identifies the X-Chromosome.</title>
        <authorList>
            <person name="Serra L."/>
            <person name="Macchietto M."/>
            <person name="Macias-Munoz A."/>
            <person name="McGill C.J."/>
            <person name="Rodriguez I.M."/>
            <person name="Rodriguez B."/>
            <person name="Murad R."/>
            <person name="Mortazavi A."/>
        </authorList>
    </citation>
    <scope>NUCLEOTIDE SEQUENCE [LARGE SCALE GENOMIC DNA]</scope>
    <source>
        <strain evidence="11 12">ALL</strain>
    </source>
</reference>
<dbReference type="CDD" id="cd07305">
    <property type="entry name" value="Porin3_Tom40"/>
    <property type="match status" value="1"/>
</dbReference>
<evidence type="ECO:0000256" key="9">
    <source>
        <dbReference type="ARBA" id="ARBA00023136"/>
    </source>
</evidence>
<dbReference type="GO" id="GO:0005741">
    <property type="term" value="C:mitochondrial outer membrane"/>
    <property type="evidence" value="ECO:0007669"/>
    <property type="project" value="UniProtKB-SubCell"/>
</dbReference>
<dbReference type="PANTHER" id="PTHR10802">
    <property type="entry name" value="MITOCHONDRIAL IMPORT RECEPTOR SUBUNIT TOM40"/>
    <property type="match status" value="1"/>
</dbReference>
<evidence type="ECO:0000313" key="11">
    <source>
        <dbReference type="EMBL" id="TKR96915.1"/>
    </source>
</evidence>
<keyword evidence="6" id="KW-1000">Mitochondrion outer membrane</keyword>
<feature type="compositionally biased region" description="Polar residues" evidence="10">
    <location>
        <begin position="242"/>
        <end position="251"/>
    </location>
</feature>
<evidence type="ECO:0000256" key="7">
    <source>
        <dbReference type="ARBA" id="ARBA00022927"/>
    </source>
</evidence>
<evidence type="ECO:0000256" key="6">
    <source>
        <dbReference type="ARBA" id="ARBA00022787"/>
    </source>
</evidence>
<dbReference type="STRING" id="34508.A0A4V6A714"/>
<accession>A0A4V6A714</accession>
<keyword evidence="7" id="KW-0653">Protein transport</keyword>
<dbReference type="Proteomes" id="UP000298663">
    <property type="component" value="Unassembled WGS sequence"/>
</dbReference>
<gene>
    <name evidence="11" type="ORF">L596_010864</name>
</gene>
<keyword evidence="5" id="KW-0812">Transmembrane</keyword>
<evidence type="ECO:0000313" key="12">
    <source>
        <dbReference type="Proteomes" id="UP000298663"/>
    </source>
</evidence>
<dbReference type="Pfam" id="PF01459">
    <property type="entry name" value="Porin_3"/>
    <property type="match status" value="1"/>
</dbReference>
<evidence type="ECO:0000256" key="4">
    <source>
        <dbReference type="ARBA" id="ARBA00022452"/>
    </source>
</evidence>
<keyword evidence="9" id="KW-0472">Membrane</keyword>
<feature type="region of interest" description="Disordered" evidence="10">
    <location>
        <begin position="242"/>
        <end position="262"/>
    </location>
</feature>
<evidence type="ECO:0000256" key="5">
    <source>
        <dbReference type="ARBA" id="ARBA00022692"/>
    </source>
</evidence>
<comment type="subcellular location">
    <subcellularLocation>
        <location evidence="1">Mitochondrion outer membrane</location>
        <topology evidence="1">Multi-pass membrane protein</topology>
    </subcellularLocation>
</comment>
<keyword evidence="8" id="KW-0496">Mitochondrion</keyword>
<protein>
    <submittedName>
        <fullName evidence="11">Uncharacterized protein</fullName>
    </submittedName>
</protein>
<proteinExistence type="inferred from homology"/>
<comment type="similarity">
    <text evidence="2">Belongs to the Tom40 family.</text>
</comment>
<name>A0A4V6A714_STECR</name>
<evidence type="ECO:0000256" key="3">
    <source>
        <dbReference type="ARBA" id="ARBA00022448"/>
    </source>
</evidence>
<dbReference type="InterPro" id="IPR037930">
    <property type="entry name" value="Tom40"/>
</dbReference>
<keyword evidence="3" id="KW-0813">Transport</keyword>
<evidence type="ECO:0000256" key="2">
    <source>
        <dbReference type="ARBA" id="ARBA00010510"/>
    </source>
</evidence>
<dbReference type="AlphaFoldDB" id="A0A4V6A714"/>